<dbReference type="EMBL" id="CP006912">
    <property type="protein sequence ID" value="AHB48186.1"/>
    <property type="molecule type" value="Genomic_DNA"/>
</dbReference>
<dbReference type="Gene3D" id="3.30.365.10">
    <property type="entry name" value="Aldehyde oxidase/xanthine dehydrogenase, molybdopterin binding domain"/>
    <property type="match status" value="4"/>
</dbReference>
<dbReference type="PANTHER" id="PTHR47495:SF3">
    <property type="entry name" value="BLR6219 PROTEIN"/>
    <property type="match status" value="1"/>
</dbReference>
<dbReference type="Proteomes" id="UP000018542">
    <property type="component" value="Chromosome"/>
</dbReference>
<dbReference type="InterPro" id="IPR006311">
    <property type="entry name" value="TAT_signal"/>
</dbReference>
<dbReference type="InterPro" id="IPR052516">
    <property type="entry name" value="N-heterocyclic_Hydroxylase"/>
</dbReference>
<dbReference type="PANTHER" id="PTHR47495">
    <property type="entry name" value="ALDEHYDE DEHYDROGENASE"/>
    <property type="match status" value="1"/>
</dbReference>
<dbReference type="KEGG" id="hni:W911_07080"/>
<dbReference type="InterPro" id="IPR046867">
    <property type="entry name" value="AldOxase/xan_DH_MoCoBD2"/>
</dbReference>
<feature type="domain" description="Aldehyde oxidase/xanthine dehydrogenase a/b hammerhead" evidence="1">
    <location>
        <begin position="241"/>
        <end position="331"/>
    </location>
</feature>
<dbReference type="SMART" id="SM01008">
    <property type="entry name" value="Ald_Xan_dh_C"/>
    <property type="match status" value="1"/>
</dbReference>
<dbReference type="PROSITE" id="PS51318">
    <property type="entry name" value="TAT"/>
    <property type="match status" value="1"/>
</dbReference>
<dbReference type="AlphaFoldDB" id="V5SBA4"/>
<dbReference type="Pfam" id="PF02738">
    <property type="entry name" value="MoCoBD_1"/>
    <property type="match status" value="1"/>
</dbReference>
<protein>
    <submittedName>
        <fullName evidence="2">Acylaldehyde oxidase</fullName>
    </submittedName>
</protein>
<accession>V5SBA4</accession>
<evidence type="ECO:0000259" key="1">
    <source>
        <dbReference type="SMART" id="SM01008"/>
    </source>
</evidence>
<dbReference type="Gene3D" id="3.90.1170.50">
    <property type="entry name" value="Aldehyde oxidase/xanthine dehydrogenase, a/b hammerhead"/>
    <property type="match status" value="1"/>
</dbReference>
<evidence type="ECO:0000313" key="2">
    <source>
        <dbReference type="EMBL" id="AHB48186.1"/>
    </source>
</evidence>
<keyword evidence="3" id="KW-1185">Reference proteome</keyword>
<dbReference type="STRING" id="1029756.W911_07080"/>
<proteinExistence type="predicted"/>
<dbReference type="HOGENOM" id="CLU_013917_0_1_5"/>
<dbReference type="RefSeq" id="WP_023786804.1">
    <property type="nucleotide sequence ID" value="NC_022997.1"/>
</dbReference>
<dbReference type="OrthoDB" id="9767994at2"/>
<dbReference type="PIRSF" id="PIRSF036389">
    <property type="entry name" value="IOR_B"/>
    <property type="match status" value="1"/>
</dbReference>
<sequence>MLHYLKKEAEKAERKTSPALIENVSRRSFVGGALAASGLVLAVRIPSASAREKLTPYPTGGADMPHGYGSASDPHVFVSIKPDGSVTILAHRAEMGTGVRTSLPMVVADEMEADWSQVSIEQAVGDEPLYGNQDTDGSRSMRHYIQPMRECGAAMRQMLEQAAATKWGIDASRVRAKAHKVAQLDDAGKETGETLGFGDLAEAAMALPVPARETLLFKTPDEFSYMRKGETKITDLHDITTGKAIYGADVRLPGMKYAVMIRPAVLGEKLKSFDGAAALKVPGVEAVHEIEGFHEAPRKFAPLGGVAVVANSTFAALQGRDALTVEWEPSADHAGYNTDAFFEEMSETSKKPGKVIRDLGNVDTTFANAKTVFSEEYRCQHLNQASMEPLVAVARVADGKCEVWAPVQSPYGAREDLAKALELPIEDVTVHVTLLGGGFGRKSKWDFMVEAALISRKIGGAPVLLQWTREDDMHHSFYHTVSVERIEMAFDDAGKVTGFRHRTVAPSILSTFAPDSGYQFNIEYGMGFVNTPYEIANVRCENGQAFAHTRIGWLRSVSNVPRAFAVQSAVAEAAHAMGRDHREFLLELIGSDRILDLKALGYPEDFWHYGDPYEPFPVDTARLKHVINLATEKAGWGKELPKGQGLGLAAHLSWHNYVATVVHVDVKDDGTITVPHAVTAMDCGFYVNPERIRSQVEGAAVMGMSHGLYSGITFKNGAVEQSNFYDFEIARMSNFPKVVDVLLVEPQPGRNAAGVGEPGLPPFAPALANGVFAATGKRLRNMPMGEKVA</sequence>
<dbReference type="InterPro" id="IPR008274">
    <property type="entry name" value="AldOxase/xan_DH_MoCoBD1"/>
</dbReference>
<dbReference type="SUPFAM" id="SSF56003">
    <property type="entry name" value="Molybdenum cofactor-binding domain"/>
    <property type="match status" value="2"/>
</dbReference>
<dbReference type="PATRIC" id="fig|1029756.8.peg.1484"/>
<organism evidence="2 3">
    <name type="scientific">Hyphomicrobium nitrativorans NL23</name>
    <dbReference type="NCBI Taxonomy" id="1029756"/>
    <lineage>
        <taxon>Bacteria</taxon>
        <taxon>Pseudomonadati</taxon>
        <taxon>Pseudomonadota</taxon>
        <taxon>Alphaproteobacteria</taxon>
        <taxon>Hyphomicrobiales</taxon>
        <taxon>Hyphomicrobiaceae</taxon>
        <taxon>Hyphomicrobium</taxon>
    </lineage>
</organism>
<evidence type="ECO:0000313" key="3">
    <source>
        <dbReference type="Proteomes" id="UP000018542"/>
    </source>
</evidence>
<gene>
    <name evidence="2" type="ORF">W911_07080</name>
</gene>
<dbReference type="InterPro" id="IPR000674">
    <property type="entry name" value="Ald_Oxase/Xan_DH_a/b"/>
</dbReference>
<reference evidence="2 3" key="1">
    <citation type="journal article" date="2014" name="Genome Announc.">
        <title>Complete Genome Sequence of Hyphomicrobium nitrativorans Strain NL23, a Denitrifying Bacterium Isolated from Biofilm of a Methanol-Fed Denitrification System Treating Seawater at the Montreal Biodome.</title>
        <authorList>
            <person name="Martineau C."/>
            <person name="Villeneuve C."/>
            <person name="Mauffrey F."/>
            <person name="Villemur R."/>
        </authorList>
    </citation>
    <scope>NUCLEOTIDE SEQUENCE [LARGE SCALE GENOMIC DNA]</scope>
    <source>
        <strain evidence="2">NL23</strain>
    </source>
</reference>
<name>V5SBA4_9HYPH</name>
<dbReference type="Pfam" id="PF20256">
    <property type="entry name" value="MoCoBD_2"/>
    <property type="match status" value="2"/>
</dbReference>
<dbReference type="InterPro" id="IPR037165">
    <property type="entry name" value="AldOxase/xan_DH_Mopterin-bd_sf"/>
</dbReference>
<dbReference type="InterPro" id="IPR012368">
    <property type="entry name" value="OxRdtase_Mopterin-bd_su_IorB"/>
</dbReference>
<dbReference type="GO" id="GO:0016491">
    <property type="term" value="F:oxidoreductase activity"/>
    <property type="evidence" value="ECO:0007669"/>
    <property type="project" value="InterPro"/>
</dbReference>